<reference evidence="7 8" key="1">
    <citation type="submission" date="2020-08" db="EMBL/GenBank/DDBJ databases">
        <title>Genomic Encyclopedia of Type Strains, Phase IV (KMG-IV): sequencing the most valuable type-strain genomes for metagenomic binning, comparative biology and taxonomic classification.</title>
        <authorList>
            <person name="Goeker M."/>
        </authorList>
    </citation>
    <scope>NUCLEOTIDE SEQUENCE [LARGE SCALE GENOMIC DNA]</scope>
    <source>
        <strain evidence="7 8">DSM 21793</strain>
    </source>
</reference>
<feature type="domain" description="3-hydroxyacyl-CoA dehydrogenase C-terminal" evidence="5">
    <location>
        <begin position="337"/>
        <end position="422"/>
    </location>
</feature>
<dbReference type="FunFam" id="3.40.50.720:FF:000009">
    <property type="entry name" value="Fatty oxidation complex, alpha subunit"/>
    <property type="match status" value="1"/>
</dbReference>
<keyword evidence="4" id="KW-0511">Multifunctional enzyme</keyword>
<name>A0A840A6V8_9CAUL</name>
<dbReference type="InterPro" id="IPR006108">
    <property type="entry name" value="3HC_DH_C"/>
</dbReference>
<dbReference type="Proteomes" id="UP000530564">
    <property type="component" value="Unassembled WGS sequence"/>
</dbReference>
<evidence type="ECO:0000259" key="6">
    <source>
        <dbReference type="Pfam" id="PF02737"/>
    </source>
</evidence>
<dbReference type="InterPro" id="IPR006176">
    <property type="entry name" value="3-OHacyl-CoA_DH_NAD-bd"/>
</dbReference>
<dbReference type="InterPro" id="IPR036291">
    <property type="entry name" value="NAD(P)-bd_dom_sf"/>
</dbReference>
<dbReference type="RefSeq" id="WP_183776886.1">
    <property type="nucleotide sequence ID" value="NZ_JACIDK010000010.1"/>
</dbReference>
<dbReference type="PANTHER" id="PTHR23309:SF49">
    <property type="entry name" value="PEROXISOMAL BIFUNCTIONAL ENZYME"/>
    <property type="match status" value="1"/>
</dbReference>
<dbReference type="InterPro" id="IPR008927">
    <property type="entry name" value="6-PGluconate_DH-like_C_sf"/>
</dbReference>
<protein>
    <submittedName>
        <fullName evidence="7">3-hydroxyacyl-CoA dehydrogenase</fullName>
        <ecNumber evidence="7">1.1.1.35</ecNumber>
    </submittedName>
</protein>
<dbReference type="FunFam" id="1.10.1040.50:FF:000006">
    <property type="entry name" value="Peroxisomal bifunctional enzyme"/>
    <property type="match status" value="1"/>
</dbReference>
<dbReference type="Pfam" id="PF00725">
    <property type="entry name" value="3HCDH"/>
    <property type="match status" value="2"/>
</dbReference>
<dbReference type="SUPFAM" id="SSF48179">
    <property type="entry name" value="6-phosphogluconate dehydrogenase C-terminal domain-like"/>
    <property type="match status" value="2"/>
</dbReference>
<dbReference type="Pfam" id="PF02737">
    <property type="entry name" value="3HCDH_N"/>
    <property type="match status" value="1"/>
</dbReference>
<keyword evidence="1 7" id="KW-0560">Oxidoreductase</keyword>
<keyword evidence="2" id="KW-0413">Isomerase</keyword>
<proteinExistence type="predicted"/>
<organism evidence="7 8">
    <name type="scientific">Phenylobacterium haematophilum</name>
    <dbReference type="NCBI Taxonomy" id="98513"/>
    <lineage>
        <taxon>Bacteria</taxon>
        <taxon>Pseudomonadati</taxon>
        <taxon>Pseudomonadota</taxon>
        <taxon>Alphaproteobacteria</taxon>
        <taxon>Caulobacterales</taxon>
        <taxon>Caulobacteraceae</taxon>
        <taxon>Phenylobacterium</taxon>
    </lineage>
</organism>
<dbReference type="GO" id="GO:0003857">
    <property type="term" value="F:(3S)-3-hydroxyacyl-CoA dehydrogenase (NAD+) activity"/>
    <property type="evidence" value="ECO:0007669"/>
    <property type="project" value="UniProtKB-EC"/>
</dbReference>
<feature type="domain" description="3-hydroxyacyl-CoA dehydrogenase NAD binding" evidence="6">
    <location>
        <begin position="37"/>
        <end position="213"/>
    </location>
</feature>
<accession>A0A840A6V8</accession>
<dbReference type="EC" id="1.1.1.35" evidence="7"/>
<dbReference type="GO" id="GO:0016853">
    <property type="term" value="F:isomerase activity"/>
    <property type="evidence" value="ECO:0007669"/>
    <property type="project" value="UniProtKB-KW"/>
</dbReference>
<sequence length="427" mass="46265">MTATKALDAEAYLANAEQDCWMIPDIPADTPTRPVAKVGIIGAGTMGGGIAMNFANVGMAVTIVETKAEALDRGLAVVRRNYENSAKRGRFSMEEAEARIGRLTGALSLEALADCDLIIEAVYEDMGLKKQIFADLDRITKPGAILASNTSYLNVDEIASATSRPQDVVGMHFFSPANVMLLCEVVRGEKTAKDVVATAMEVARKIGKIGVVVGVGPGFVGNRMLFPRQDQANLLILEGAMPWDVDRVLREFGFRMGPFAMSDLSGLDIGWNAAKSKGETLRDVLCEMDRRGQKTGAGYYDYDAERNPLPSPTVEKIIAEFAARKGLPQRKIDDAEILARLVYPMINEGARILEEGKAIRASDIDVVWVHGFRWPTDKGGPMFYADQVGLPAVVEALKRFEAQVGPAMKPAPLLERLAAQGKGFGDL</sequence>
<dbReference type="PANTHER" id="PTHR23309">
    <property type="entry name" value="3-HYDROXYACYL-COA DEHYROGENASE"/>
    <property type="match status" value="1"/>
</dbReference>
<dbReference type="GO" id="GO:0070403">
    <property type="term" value="F:NAD+ binding"/>
    <property type="evidence" value="ECO:0007669"/>
    <property type="project" value="InterPro"/>
</dbReference>
<keyword evidence="8" id="KW-1185">Reference proteome</keyword>
<dbReference type="SUPFAM" id="SSF51735">
    <property type="entry name" value="NAD(P)-binding Rossmann-fold domains"/>
    <property type="match status" value="1"/>
</dbReference>
<dbReference type="AlphaFoldDB" id="A0A840A6V8"/>
<dbReference type="EMBL" id="JACIDK010000010">
    <property type="protein sequence ID" value="MBB3893373.1"/>
    <property type="molecule type" value="Genomic_DNA"/>
</dbReference>
<dbReference type="Gene3D" id="3.40.50.720">
    <property type="entry name" value="NAD(P)-binding Rossmann-like Domain"/>
    <property type="match status" value="1"/>
</dbReference>
<dbReference type="GO" id="GO:0016829">
    <property type="term" value="F:lyase activity"/>
    <property type="evidence" value="ECO:0007669"/>
    <property type="project" value="UniProtKB-KW"/>
</dbReference>
<evidence type="ECO:0000259" key="5">
    <source>
        <dbReference type="Pfam" id="PF00725"/>
    </source>
</evidence>
<evidence type="ECO:0000256" key="3">
    <source>
        <dbReference type="ARBA" id="ARBA00023239"/>
    </source>
</evidence>
<keyword evidence="3" id="KW-0456">Lyase</keyword>
<evidence type="ECO:0000256" key="2">
    <source>
        <dbReference type="ARBA" id="ARBA00023235"/>
    </source>
</evidence>
<evidence type="ECO:0000256" key="4">
    <source>
        <dbReference type="ARBA" id="ARBA00023268"/>
    </source>
</evidence>
<dbReference type="Gene3D" id="1.10.1040.50">
    <property type="match status" value="1"/>
</dbReference>
<evidence type="ECO:0000313" key="8">
    <source>
        <dbReference type="Proteomes" id="UP000530564"/>
    </source>
</evidence>
<feature type="domain" description="3-hydroxyacyl-CoA dehydrogenase C-terminal" evidence="5">
    <location>
        <begin position="218"/>
        <end position="302"/>
    </location>
</feature>
<dbReference type="GO" id="GO:0006635">
    <property type="term" value="P:fatty acid beta-oxidation"/>
    <property type="evidence" value="ECO:0007669"/>
    <property type="project" value="TreeGrafter"/>
</dbReference>
<evidence type="ECO:0000256" key="1">
    <source>
        <dbReference type="ARBA" id="ARBA00023002"/>
    </source>
</evidence>
<gene>
    <name evidence="7" type="ORF">GGQ61_004117</name>
</gene>
<evidence type="ECO:0000313" key="7">
    <source>
        <dbReference type="EMBL" id="MBB3893373.1"/>
    </source>
</evidence>
<comment type="caution">
    <text evidence="7">The sequence shown here is derived from an EMBL/GenBank/DDBJ whole genome shotgun (WGS) entry which is preliminary data.</text>
</comment>